<comment type="caution">
    <text evidence="3">The sequence shown here is derived from an EMBL/GenBank/DDBJ whole genome shotgun (WGS) entry which is preliminary data.</text>
</comment>
<evidence type="ECO:0000256" key="1">
    <source>
        <dbReference type="SAM" id="MobiDB-lite"/>
    </source>
</evidence>
<dbReference type="Pfam" id="PF13360">
    <property type="entry name" value="PQQ_2"/>
    <property type="match status" value="1"/>
</dbReference>
<organism evidence="3 4">
    <name type="scientific">candidate division WOR-3 bacterium</name>
    <dbReference type="NCBI Taxonomy" id="2052148"/>
    <lineage>
        <taxon>Bacteria</taxon>
        <taxon>Bacteria division WOR-3</taxon>
    </lineage>
</organism>
<dbReference type="EMBL" id="VGIR01000018">
    <property type="protein sequence ID" value="MBM3331097.1"/>
    <property type="molecule type" value="Genomic_DNA"/>
</dbReference>
<dbReference type="InterPro" id="IPR018391">
    <property type="entry name" value="PQQ_b-propeller_rpt"/>
</dbReference>
<dbReference type="PANTHER" id="PTHR34512">
    <property type="entry name" value="CELL SURFACE PROTEIN"/>
    <property type="match status" value="1"/>
</dbReference>
<dbReference type="InterPro" id="IPR015943">
    <property type="entry name" value="WD40/YVTN_repeat-like_dom_sf"/>
</dbReference>
<evidence type="ECO:0000313" key="4">
    <source>
        <dbReference type="Proteomes" id="UP000779900"/>
    </source>
</evidence>
<reference evidence="3" key="1">
    <citation type="submission" date="2019-03" db="EMBL/GenBank/DDBJ databases">
        <title>Lake Tanganyika Metagenome-Assembled Genomes (MAGs).</title>
        <authorList>
            <person name="Tran P."/>
        </authorList>
    </citation>
    <scope>NUCLEOTIDE SEQUENCE</scope>
    <source>
        <strain evidence="3">K_DeepCast_150m_m2_040</strain>
    </source>
</reference>
<dbReference type="PANTHER" id="PTHR34512:SF30">
    <property type="entry name" value="OUTER MEMBRANE PROTEIN ASSEMBLY FACTOR BAMB"/>
    <property type="match status" value="1"/>
</dbReference>
<evidence type="ECO:0000313" key="3">
    <source>
        <dbReference type="EMBL" id="MBM3331097.1"/>
    </source>
</evidence>
<dbReference type="SMART" id="SM00564">
    <property type="entry name" value="PQQ"/>
    <property type="match status" value="6"/>
</dbReference>
<dbReference type="AlphaFoldDB" id="A0A937XDC2"/>
<dbReference type="InterPro" id="IPR002372">
    <property type="entry name" value="PQQ_rpt_dom"/>
</dbReference>
<sequence length="423" mass="44704">MPGQGRVLPDTAVEGRRAARVEPDAVARQLAADQAKESGGRMRNAAIVPLAIAGVLLSGCALFDPGRAHLRWQTEIGSRNMHTPAVAPDGMIYVSTGDGIWGLDSTGAIKCSIPGSGNSGALAIASSSRIYEVKYEELVRLAALDPLSGQKVWECVVDTGQPWRFQDLAPALGGDGTVYVPGCSSMVAVNPDGGIRWRCPTGSELREPPVLGADGTIYVTTVVGCLAIGPDGSVRWRYSVPGVRESGPMAIGEDGVIYMHCFSGPVVALNPDGTERWVSPVSISLDNPPVIDGSGMIYLGDGLDTLFCLNQDGTLHWQRHNYPAPAGSCVIGADGNVYFAGNTGGWWTEQEYHIVAFSPEGRKLWEYSEEGGAESDPCLGPNNALLVSRHNRGVSAFSVSSTGGGGQWPMYQHDRAHTGRAGK</sequence>
<feature type="domain" description="Pyrrolo-quinoline quinone repeat" evidence="2">
    <location>
        <begin position="140"/>
        <end position="281"/>
    </location>
</feature>
<protein>
    <submittedName>
        <fullName evidence="3">PQQ-like beta-propeller repeat protein</fullName>
    </submittedName>
</protein>
<gene>
    <name evidence="3" type="ORF">FJY68_04495</name>
</gene>
<evidence type="ECO:0000259" key="2">
    <source>
        <dbReference type="Pfam" id="PF13360"/>
    </source>
</evidence>
<accession>A0A937XDC2</accession>
<dbReference type="SUPFAM" id="SSF50998">
    <property type="entry name" value="Quinoprotein alcohol dehydrogenase-like"/>
    <property type="match status" value="1"/>
</dbReference>
<dbReference type="Proteomes" id="UP000779900">
    <property type="component" value="Unassembled WGS sequence"/>
</dbReference>
<name>A0A937XDC2_UNCW3</name>
<proteinExistence type="predicted"/>
<dbReference type="Gene3D" id="2.130.10.10">
    <property type="entry name" value="YVTN repeat-like/Quinoprotein amine dehydrogenase"/>
    <property type="match status" value="2"/>
</dbReference>
<dbReference type="InterPro" id="IPR011047">
    <property type="entry name" value="Quinoprotein_ADH-like_sf"/>
</dbReference>
<feature type="region of interest" description="Disordered" evidence="1">
    <location>
        <begin position="398"/>
        <end position="423"/>
    </location>
</feature>